<reference evidence="3" key="2">
    <citation type="submission" date="2015-01" db="EMBL/GenBank/DDBJ databases">
        <title>Evolutionary Origins and Diversification of the Mycorrhizal Mutualists.</title>
        <authorList>
            <consortium name="DOE Joint Genome Institute"/>
            <consortium name="Mycorrhizal Genomics Consortium"/>
            <person name="Kohler A."/>
            <person name="Kuo A."/>
            <person name="Nagy L.G."/>
            <person name="Floudas D."/>
            <person name="Copeland A."/>
            <person name="Barry K.W."/>
            <person name="Cichocki N."/>
            <person name="Veneault-Fourrey C."/>
            <person name="LaButti K."/>
            <person name="Lindquist E.A."/>
            <person name="Lipzen A."/>
            <person name="Lundell T."/>
            <person name="Morin E."/>
            <person name="Murat C."/>
            <person name="Riley R."/>
            <person name="Ohm R."/>
            <person name="Sun H."/>
            <person name="Tunlid A."/>
            <person name="Henrissat B."/>
            <person name="Grigoriev I.V."/>
            <person name="Hibbett D.S."/>
            <person name="Martin F."/>
        </authorList>
    </citation>
    <scope>NUCLEOTIDE SEQUENCE [LARGE SCALE GENOMIC DNA]</scope>
    <source>
        <strain evidence="3">F 1598</strain>
    </source>
</reference>
<proteinExistence type="predicted"/>
<evidence type="ECO:0000256" key="1">
    <source>
        <dbReference type="SAM" id="MobiDB-lite"/>
    </source>
</evidence>
<protein>
    <submittedName>
        <fullName evidence="2">Uncharacterized protein</fullName>
    </submittedName>
</protein>
<feature type="region of interest" description="Disordered" evidence="1">
    <location>
        <begin position="478"/>
        <end position="673"/>
    </location>
</feature>
<dbReference type="STRING" id="765440.A0A0C3GBP1"/>
<name>A0A0C3GBP1_PILCF</name>
<dbReference type="Proteomes" id="UP000054166">
    <property type="component" value="Unassembled WGS sequence"/>
</dbReference>
<feature type="region of interest" description="Disordered" evidence="1">
    <location>
        <begin position="1"/>
        <end position="198"/>
    </location>
</feature>
<gene>
    <name evidence="2" type="ORF">PILCRDRAFT_2405</name>
</gene>
<dbReference type="AlphaFoldDB" id="A0A0C3GBP1"/>
<accession>A0A0C3GBP1</accession>
<feature type="compositionally biased region" description="Low complexity" evidence="1">
    <location>
        <begin position="827"/>
        <end position="851"/>
    </location>
</feature>
<evidence type="ECO:0000313" key="2">
    <source>
        <dbReference type="EMBL" id="KIM89119.1"/>
    </source>
</evidence>
<organism evidence="2 3">
    <name type="scientific">Piloderma croceum (strain F 1598)</name>
    <dbReference type="NCBI Taxonomy" id="765440"/>
    <lineage>
        <taxon>Eukaryota</taxon>
        <taxon>Fungi</taxon>
        <taxon>Dikarya</taxon>
        <taxon>Basidiomycota</taxon>
        <taxon>Agaricomycotina</taxon>
        <taxon>Agaricomycetes</taxon>
        <taxon>Agaricomycetidae</taxon>
        <taxon>Atheliales</taxon>
        <taxon>Atheliaceae</taxon>
        <taxon>Piloderma</taxon>
    </lineage>
</organism>
<dbReference type="EMBL" id="KN832975">
    <property type="protein sequence ID" value="KIM89119.1"/>
    <property type="molecule type" value="Genomic_DNA"/>
</dbReference>
<reference evidence="2 3" key="1">
    <citation type="submission" date="2014-04" db="EMBL/GenBank/DDBJ databases">
        <authorList>
            <consortium name="DOE Joint Genome Institute"/>
            <person name="Kuo A."/>
            <person name="Tarkka M."/>
            <person name="Buscot F."/>
            <person name="Kohler A."/>
            <person name="Nagy L.G."/>
            <person name="Floudas D."/>
            <person name="Copeland A."/>
            <person name="Barry K.W."/>
            <person name="Cichocki N."/>
            <person name="Veneault-Fourrey C."/>
            <person name="LaButti K."/>
            <person name="Lindquist E.A."/>
            <person name="Lipzen A."/>
            <person name="Lundell T."/>
            <person name="Morin E."/>
            <person name="Murat C."/>
            <person name="Sun H."/>
            <person name="Tunlid A."/>
            <person name="Henrissat B."/>
            <person name="Grigoriev I.V."/>
            <person name="Hibbett D.S."/>
            <person name="Martin F."/>
            <person name="Nordberg H.P."/>
            <person name="Cantor M.N."/>
            <person name="Hua S.X."/>
        </authorList>
    </citation>
    <scope>NUCLEOTIDE SEQUENCE [LARGE SCALE GENOMIC DNA]</scope>
    <source>
        <strain evidence="2 3">F 1598</strain>
    </source>
</reference>
<feature type="compositionally biased region" description="Low complexity" evidence="1">
    <location>
        <begin position="86"/>
        <end position="95"/>
    </location>
</feature>
<feature type="region of interest" description="Disordered" evidence="1">
    <location>
        <begin position="278"/>
        <end position="358"/>
    </location>
</feature>
<feature type="compositionally biased region" description="Low complexity" evidence="1">
    <location>
        <begin position="143"/>
        <end position="157"/>
    </location>
</feature>
<feature type="compositionally biased region" description="Polar residues" evidence="1">
    <location>
        <begin position="536"/>
        <end position="552"/>
    </location>
</feature>
<sequence>MLEAQGPATVEVDNASMDVQLTDMPPSDQAMAGSVSPSDTASSLRAKALLSLKSKRRKPATDHLASPSQRPIPTGLVLNYGEEESASSTTAPPSAMDQKATPPTKAMVSETEDNREEGEISDTESSLPAVPKPKASTKKASKSKATSTDKTSTSNASPIPPSSPTTLKAPPAPEQQMEDPPATSVAGPSTSMASSFPPAQPQIAPYILDADHVRPGLAMNEKQYEAAKDIVLDLLGWGVDPEYIAETGVSREIIFYVFTELRLRLPRNLDITGLSLLSPPAPEPTVVPPVVATQNRRQRSDSSAIAMPPPPSIPPRHDAPPFTPGRVSHPSLPQKPPAPQGNPTVTPVSRSNSGPPTQLSVLTNVREIEQQRKQASAETNLHEIEQLRKQELIARKAVQASRKNKAAMANTLGSVPSLISPALASDEPTDIDTDMASAVPKEYVDNFLNTIGPVPDADNGQETVDGPSSVKEVVPAQFRRHGSPAPMDVDEIPGFSASGRGDTLHSRPLSAQSKGDAPASRPRSASGPLTEPPPSSTDSNSGFSEAISSETGGSHYLKEDIPPGQDFQQSESVRRGTKRPVASDFVDFESAPPRPNSGYANGGASQPPSLRRKTTGSFASVSGMRRCVIDLSDSEDDGDGEVHRTEGERGQRIYSPLPTWAHTAPSMPPIATGGDWAPVQYNASNGNSGTQSPAALFAKEEEIKKMRELIAMREQSRLKKLAAMSRPTSTSANYPPAASEVTPPLSGMASPVKQEEDESSTSLTALPKNGASHTTNGHSHNATEYVKMQDVVSGLCLGYSSISSEDNLLVIEPRRQNSDSISEFTVPTSASPSATPPIGSLSSSLAPSSAD</sequence>
<feature type="region of interest" description="Disordered" evidence="1">
    <location>
        <begin position="818"/>
        <end position="851"/>
    </location>
</feature>
<feature type="region of interest" description="Disordered" evidence="1">
    <location>
        <begin position="725"/>
        <end position="779"/>
    </location>
</feature>
<feature type="compositionally biased region" description="Basic and acidic residues" evidence="1">
    <location>
        <begin position="640"/>
        <end position="651"/>
    </location>
</feature>
<feature type="compositionally biased region" description="Acidic residues" evidence="1">
    <location>
        <begin position="110"/>
        <end position="122"/>
    </location>
</feature>
<keyword evidence="3" id="KW-1185">Reference proteome</keyword>
<feature type="compositionally biased region" description="Low complexity" evidence="1">
    <location>
        <begin position="41"/>
        <end position="52"/>
    </location>
</feature>
<feature type="compositionally biased region" description="Polar residues" evidence="1">
    <location>
        <begin position="341"/>
        <end position="358"/>
    </location>
</feature>
<dbReference type="OrthoDB" id="3270652at2759"/>
<dbReference type="InParanoid" id="A0A0C3GBP1"/>
<dbReference type="HOGENOM" id="CLU_012464_0_0_1"/>
<evidence type="ECO:0000313" key="3">
    <source>
        <dbReference type="Proteomes" id="UP000054166"/>
    </source>
</evidence>